<proteinExistence type="predicted"/>
<dbReference type="Proteomes" id="UP000271974">
    <property type="component" value="Unassembled WGS sequence"/>
</dbReference>
<name>A0A3S1AFT2_ELYCH</name>
<keyword evidence="2" id="KW-1185">Reference proteome</keyword>
<evidence type="ECO:0000313" key="2">
    <source>
        <dbReference type="Proteomes" id="UP000271974"/>
    </source>
</evidence>
<organism evidence="1 2">
    <name type="scientific">Elysia chlorotica</name>
    <name type="common">Eastern emerald elysia</name>
    <name type="synonym">Sea slug</name>
    <dbReference type="NCBI Taxonomy" id="188477"/>
    <lineage>
        <taxon>Eukaryota</taxon>
        <taxon>Metazoa</taxon>
        <taxon>Spiralia</taxon>
        <taxon>Lophotrochozoa</taxon>
        <taxon>Mollusca</taxon>
        <taxon>Gastropoda</taxon>
        <taxon>Heterobranchia</taxon>
        <taxon>Euthyneura</taxon>
        <taxon>Panpulmonata</taxon>
        <taxon>Sacoglossa</taxon>
        <taxon>Placobranchoidea</taxon>
        <taxon>Plakobranchidae</taxon>
        <taxon>Elysia</taxon>
    </lineage>
</organism>
<gene>
    <name evidence="1" type="ORF">EGW08_001478</name>
</gene>
<comment type="caution">
    <text evidence="1">The sequence shown here is derived from an EMBL/GenBank/DDBJ whole genome shotgun (WGS) entry which is preliminary data.</text>
</comment>
<feature type="non-terminal residue" evidence="1">
    <location>
        <position position="1"/>
    </location>
</feature>
<dbReference type="OrthoDB" id="6142760at2759"/>
<dbReference type="AlphaFoldDB" id="A0A3S1AFT2"/>
<reference evidence="1 2" key="1">
    <citation type="submission" date="2019-01" db="EMBL/GenBank/DDBJ databases">
        <title>A draft genome assembly of the solar-powered sea slug Elysia chlorotica.</title>
        <authorList>
            <person name="Cai H."/>
            <person name="Li Q."/>
            <person name="Fang X."/>
            <person name="Li J."/>
            <person name="Curtis N.E."/>
            <person name="Altenburger A."/>
            <person name="Shibata T."/>
            <person name="Feng M."/>
            <person name="Maeda T."/>
            <person name="Schwartz J.A."/>
            <person name="Shigenobu S."/>
            <person name="Lundholm N."/>
            <person name="Nishiyama T."/>
            <person name="Yang H."/>
            <person name="Hasebe M."/>
            <person name="Li S."/>
            <person name="Pierce S.K."/>
            <person name="Wang J."/>
        </authorList>
    </citation>
    <scope>NUCLEOTIDE SEQUENCE [LARGE SCALE GENOMIC DNA]</scope>
    <source>
        <strain evidence="1">EC2010</strain>
        <tissue evidence="1">Whole organism of an adult</tissue>
    </source>
</reference>
<protein>
    <submittedName>
        <fullName evidence="1">Uncharacterized protein</fullName>
    </submittedName>
</protein>
<dbReference type="EMBL" id="RQTK01000025">
    <property type="protein sequence ID" value="RUS90767.1"/>
    <property type="molecule type" value="Genomic_DNA"/>
</dbReference>
<sequence length="115" mass="13389">ITCGFQTSTDTRPLCNFFLRSGGKDSSISERTRTMTIRWQCAGSPHCRKTFLYARGLKAHMPTCKYAQSKKVKERRDELQTMLDIVMFVEDDQRGNITFSRHGQQRFQIGYPKLF</sequence>
<accession>A0A3S1AFT2</accession>
<evidence type="ECO:0000313" key="1">
    <source>
        <dbReference type="EMBL" id="RUS90767.1"/>
    </source>
</evidence>